<sequence>MWLRGRRGAEERAEVKLFCCRGLQISDLIIFLEKGVPMQSLDQQNQFALPGEAFGVKAVGRRGGGVLPDLGLGVYERGIREVCQVPEKSIGPVLGMADGELNNEHLELETDKMINGNFRV</sequence>
<name>B6HUU3_PENRW</name>
<protein>
    <submittedName>
        <fullName evidence="1">Uncharacterized protein</fullName>
    </submittedName>
</protein>
<dbReference type="HOGENOM" id="CLU_2050412_0_0_1"/>
<evidence type="ECO:0000313" key="2">
    <source>
        <dbReference type="Proteomes" id="UP000000724"/>
    </source>
</evidence>
<dbReference type="EMBL" id="AM920437">
    <property type="protein sequence ID" value="CAP97847.1"/>
    <property type="molecule type" value="Genomic_DNA"/>
</dbReference>
<dbReference type="OrthoDB" id="10501982at2759"/>
<proteinExistence type="predicted"/>
<dbReference type="Proteomes" id="UP000000724">
    <property type="component" value="Contig Pc00c22"/>
</dbReference>
<keyword evidence="2" id="KW-1185">Reference proteome</keyword>
<dbReference type="AlphaFoldDB" id="B6HUU3"/>
<evidence type="ECO:0000313" key="1">
    <source>
        <dbReference type="EMBL" id="CAP97847.1"/>
    </source>
</evidence>
<dbReference type="VEuPathDB" id="FungiDB:PCH_Pc22g05590"/>
<accession>B6HUU3</accession>
<organism evidence="1 2">
    <name type="scientific">Penicillium rubens (strain ATCC 28089 / DSM 1075 / NRRL 1951 / Wisconsin 54-1255)</name>
    <name type="common">Penicillium chrysogenum</name>
    <dbReference type="NCBI Taxonomy" id="500485"/>
    <lineage>
        <taxon>Eukaryota</taxon>
        <taxon>Fungi</taxon>
        <taxon>Dikarya</taxon>
        <taxon>Ascomycota</taxon>
        <taxon>Pezizomycotina</taxon>
        <taxon>Eurotiomycetes</taxon>
        <taxon>Eurotiomycetidae</taxon>
        <taxon>Eurotiales</taxon>
        <taxon>Aspergillaceae</taxon>
        <taxon>Penicillium</taxon>
        <taxon>Penicillium chrysogenum species complex</taxon>
    </lineage>
</organism>
<gene>
    <name evidence="1" type="ORF">Pc22g05590</name>
    <name evidence="1" type="ORF">PCH_Pc22g05590</name>
</gene>
<reference evidence="1 2" key="1">
    <citation type="journal article" date="2008" name="Nat. Biotechnol.">
        <title>Genome sequencing and analysis of the filamentous fungus Penicillium chrysogenum.</title>
        <authorList>
            <person name="van den Berg M.A."/>
            <person name="Albang R."/>
            <person name="Albermann K."/>
            <person name="Badger J.H."/>
            <person name="Daran J.-M."/>
            <person name="Driessen A.J.M."/>
            <person name="Garcia-Estrada C."/>
            <person name="Fedorova N.D."/>
            <person name="Harris D.M."/>
            <person name="Heijne W.H.M."/>
            <person name="Joardar V.S."/>
            <person name="Kiel J.A.K.W."/>
            <person name="Kovalchuk A."/>
            <person name="Martin J.F."/>
            <person name="Nierman W.C."/>
            <person name="Nijland J.G."/>
            <person name="Pronk J.T."/>
            <person name="Roubos J.A."/>
            <person name="van der Klei I.J."/>
            <person name="van Peij N.N.M.E."/>
            <person name="Veenhuis M."/>
            <person name="von Doehren H."/>
            <person name="Wagner C."/>
            <person name="Wortman J.R."/>
            <person name="Bovenberg R.A.L."/>
        </authorList>
    </citation>
    <scope>NUCLEOTIDE SEQUENCE [LARGE SCALE GENOMIC DNA]</scope>
    <source>
        <strain evidence="2">ATCC 28089 / DSM 1075 / NRRL 1951 / Wisconsin 54-1255</strain>
    </source>
</reference>